<evidence type="ECO:0000313" key="1">
    <source>
        <dbReference type="EMBL" id="GMM60347.1"/>
    </source>
</evidence>
<dbReference type="Proteomes" id="UP001187221">
    <property type="component" value="Unassembled WGS sequence"/>
</dbReference>
<dbReference type="InterPro" id="IPR036641">
    <property type="entry name" value="HPT_dom_sf"/>
</dbReference>
<protein>
    <recommendedName>
        <fullName evidence="3">Hpt domain-containing protein</fullName>
    </recommendedName>
</protein>
<dbReference type="RefSeq" id="WP_317974148.1">
    <property type="nucleotide sequence ID" value="NZ_BTFW01000001.1"/>
</dbReference>
<sequence>MAYLGDPIDAQLAVAAGDDQALFAELRAAFLESARRQLDLMRRSRCDGNWSMAGMRLKGLAASFHARGLMDLVEQALDGAPGDPAVLRRIGLWLDDFAQGPDQA</sequence>
<accession>A0ABQ6P507</accession>
<evidence type="ECO:0000313" key="2">
    <source>
        <dbReference type="Proteomes" id="UP001187221"/>
    </source>
</evidence>
<comment type="caution">
    <text evidence="1">The sequence shown here is derived from an EMBL/GenBank/DDBJ whole genome shotgun (WGS) entry which is preliminary data.</text>
</comment>
<evidence type="ECO:0008006" key="3">
    <source>
        <dbReference type="Google" id="ProtNLM"/>
    </source>
</evidence>
<organism evidence="1 2">
    <name type="scientific">Novosphingobium pituita</name>
    <dbReference type="NCBI Taxonomy" id="3056842"/>
    <lineage>
        <taxon>Bacteria</taxon>
        <taxon>Pseudomonadati</taxon>
        <taxon>Pseudomonadota</taxon>
        <taxon>Alphaproteobacteria</taxon>
        <taxon>Sphingomonadales</taxon>
        <taxon>Sphingomonadaceae</taxon>
        <taxon>Novosphingobium</taxon>
    </lineage>
</organism>
<reference evidence="1 2" key="1">
    <citation type="submission" date="2023-06" db="EMBL/GenBank/DDBJ databases">
        <title>Draft genome sequence of Novosphingobium sp. strain IK01.</title>
        <authorList>
            <person name="Hatamoto M."/>
            <person name="Ikarashi T."/>
            <person name="Yamaguchi T."/>
        </authorList>
    </citation>
    <scope>NUCLEOTIDE SEQUENCE [LARGE SCALE GENOMIC DNA]</scope>
    <source>
        <strain evidence="1 2">IK01</strain>
    </source>
</reference>
<dbReference type="Gene3D" id="1.20.120.160">
    <property type="entry name" value="HPT domain"/>
    <property type="match status" value="1"/>
</dbReference>
<dbReference type="EMBL" id="BTFW01000001">
    <property type="protein sequence ID" value="GMM60347.1"/>
    <property type="molecule type" value="Genomic_DNA"/>
</dbReference>
<name>A0ABQ6P507_9SPHN</name>
<keyword evidence="2" id="KW-1185">Reference proteome</keyword>
<gene>
    <name evidence="1" type="ORF">NUTIK01_11240</name>
</gene>
<proteinExistence type="predicted"/>
<dbReference type="SUPFAM" id="SSF47226">
    <property type="entry name" value="Histidine-containing phosphotransfer domain, HPT domain"/>
    <property type="match status" value="1"/>
</dbReference>